<dbReference type="SUPFAM" id="SSF51197">
    <property type="entry name" value="Clavaminate synthase-like"/>
    <property type="match status" value="1"/>
</dbReference>
<proteinExistence type="predicted"/>
<dbReference type="Pfam" id="PF02668">
    <property type="entry name" value="TauD"/>
    <property type="match status" value="2"/>
</dbReference>
<keyword evidence="2" id="KW-0732">Signal</keyword>
<comment type="caution">
    <text evidence="4">The sequence shown here is derived from an EMBL/GenBank/DDBJ whole genome shotgun (WGS) entry which is preliminary data.</text>
</comment>
<dbReference type="EMBL" id="QGDH01000015">
    <property type="protein sequence ID" value="RAR15140.1"/>
    <property type="molecule type" value="Genomic_DNA"/>
</dbReference>
<keyword evidence="1" id="KW-0560">Oxidoreductase</keyword>
<sequence length="368" mass="40740">MNRLLLSAFLADVVCARLDMYGLHAVGWSRSDLWAPKATIATAATATATPPPSGLVFSTTPAALPPPGQPDISYHPDWSKYKARVARRTQTENLPNNLPKGFPERVKGDLVWEGENLAQKYEWAYVLSADQQKEIDNAATHFKSLKLGLDYIMQETFPLPNLHAKLHRLSHELHFGHVVFVLCGLDVVRYTREENVIIYTGVSSHISSIRGCQDAYLDGKRADAVIGHIKDVRSVLGEGKNKDQLKIGTPAYTADKQVFHTDSGDVVSLFTLSTAAEGGASRLASAWRIYNHLATSRPALIHTLSGDWEAELHLPPITEAQAEALDVLYFLGERFSVSTEFQKGDMQYVNNLAIFHARDGFTDEDGKR</sequence>
<evidence type="ECO:0000256" key="1">
    <source>
        <dbReference type="ARBA" id="ARBA00023002"/>
    </source>
</evidence>
<evidence type="ECO:0000259" key="3">
    <source>
        <dbReference type="Pfam" id="PF02668"/>
    </source>
</evidence>
<feature type="signal peptide" evidence="2">
    <location>
        <begin position="1"/>
        <end position="16"/>
    </location>
</feature>
<dbReference type="Gene3D" id="3.60.130.10">
    <property type="entry name" value="Clavaminate synthase-like"/>
    <property type="match status" value="2"/>
</dbReference>
<dbReference type="Proteomes" id="UP000249619">
    <property type="component" value="Unassembled WGS sequence"/>
</dbReference>
<name>A0A364ND18_STELY</name>
<evidence type="ECO:0000313" key="4">
    <source>
        <dbReference type="EMBL" id="RAR15140.1"/>
    </source>
</evidence>
<protein>
    <recommendedName>
        <fullName evidence="3">TauD/TfdA-like domain-containing protein</fullName>
    </recommendedName>
</protein>
<feature type="chain" id="PRO_5016975886" description="TauD/TfdA-like domain-containing protein" evidence="2">
    <location>
        <begin position="17"/>
        <end position="368"/>
    </location>
</feature>
<feature type="domain" description="TauD/TfdA-like" evidence="3">
    <location>
        <begin position="152"/>
        <end position="305"/>
    </location>
</feature>
<gene>
    <name evidence="4" type="ORF">DDE83_001578</name>
</gene>
<dbReference type="STRING" id="183478.A0A364ND18"/>
<accession>A0A364ND18</accession>
<organism evidence="4 5">
    <name type="scientific">Stemphylium lycopersici</name>
    <name type="common">Tomato gray leaf spot disease fungus</name>
    <name type="synonym">Thyrospora lycopersici</name>
    <dbReference type="NCBI Taxonomy" id="183478"/>
    <lineage>
        <taxon>Eukaryota</taxon>
        <taxon>Fungi</taxon>
        <taxon>Dikarya</taxon>
        <taxon>Ascomycota</taxon>
        <taxon>Pezizomycotina</taxon>
        <taxon>Dothideomycetes</taxon>
        <taxon>Pleosporomycetidae</taxon>
        <taxon>Pleosporales</taxon>
        <taxon>Pleosporineae</taxon>
        <taxon>Pleosporaceae</taxon>
        <taxon>Stemphylium</taxon>
    </lineage>
</organism>
<feature type="domain" description="TauD/TfdA-like" evidence="3">
    <location>
        <begin position="317"/>
        <end position="364"/>
    </location>
</feature>
<reference evidence="5" key="1">
    <citation type="submission" date="2018-05" db="EMBL/GenBank/DDBJ databases">
        <title>Draft genome sequence of Stemphylium lycopersici strain CIDEFI 213.</title>
        <authorList>
            <person name="Medina R."/>
            <person name="Franco M.E.E."/>
            <person name="Lucentini C.G."/>
            <person name="Saparrat M.C.N."/>
            <person name="Balatti P.A."/>
        </authorList>
    </citation>
    <scope>NUCLEOTIDE SEQUENCE [LARGE SCALE GENOMIC DNA]</scope>
    <source>
        <strain evidence="5">CIDEFI 213</strain>
    </source>
</reference>
<dbReference type="PANTHER" id="PTHR10696">
    <property type="entry name" value="GAMMA-BUTYROBETAINE HYDROXYLASE-RELATED"/>
    <property type="match status" value="1"/>
</dbReference>
<dbReference type="InterPro" id="IPR003819">
    <property type="entry name" value="TauD/TfdA-like"/>
</dbReference>
<dbReference type="GO" id="GO:0016491">
    <property type="term" value="F:oxidoreductase activity"/>
    <property type="evidence" value="ECO:0007669"/>
    <property type="project" value="UniProtKB-KW"/>
</dbReference>
<keyword evidence="5" id="KW-1185">Reference proteome</keyword>
<dbReference type="AlphaFoldDB" id="A0A364ND18"/>
<dbReference type="InterPro" id="IPR042098">
    <property type="entry name" value="TauD-like_sf"/>
</dbReference>
<dbReference type="PANTHER" id="PTHR10696:SF54">
    <property type="entry name" value="FAMILY OXIDOREDUCTASE, PUTATIVE (AFU_ORTHOLOGUE AFUA_4G13850)-RELATED"/>
    <property type="match status" value="1"/>
</dbReference>
<dbReference type="InterPro" id="IPR050411">
    <property type="entry name" value="AlphaKG_dependent_hydroxylases"/>
</dbReference>
<evidence type="ECO:0000256" key="2">
    <source>
        <dbReference type="SAM" id="SignalP"/>
    </source>
</evidence>
<evidence type="ECO:0000313" key="5">
    <source>
        <dbReference type="Proteomes" id="UP000249619"/>
    </source>
</evidence>